<organism evidence="2 3">
    <name type="scientific">Caerostris extrusa</name>
    <name type="common">Bark spider</name>
    <name type="synonym">Caerostris bankana</name>
    <dbReference type="NCBI Taxonomy" id="172846"/>
    <lineage>
        <taxon>Eukaryota</taxon>
        <taxon>Metazoa</taxon>
        <taxon>Ecdysozoa</taxon>
        <taxon>Arthropoda</taxon>
        <taxon>Chelicerata</taxon>
        <taxon>Arachnida</taxon>
        <taxon>Araneae</taxon>
        <taxon>Araneomorphae</taxon>
        <taxon>Entelegynae</taxon>
        <taxon>Araneoidea</taxon>
        <taxon>Araneidae</taxon>
        <taxon>Caerostris</taxon>
    </lineage>
</organism>
<accession>A0AAV4TB51</accession>
<gene>
    <name evidence="2" type="ORF">CEXT_747641</name>
</gene>
<evidence type="ECO:0000256" key="1">
    <source>
        <dbReference type="SAM" id="MobiDB-lite"/>
    </source>
</evidence>
<dbReference type="Proteomes" id="UP001054945">
    <property type="component" value="Unassembled WGS sequence"/>
</dbReference>
<proteinExistence type="predicted"/>
<feature type="compositionally biased region" description="Basic and acidic residues" evidence="1">
    <location>
        <begin position="29"/>
        <end position="41"/>
    </location>
</feature>
<protein>
    <submittedName>
        <fullName evidence="2">Uncharacterized protein</fullName>
    </submittedName>
</protein>
<keyword evidence="3" id="KW-1185">Reference proteome</keyword>
<dbReference type="EMBL" id="BPLR01010699">
    <property type="protein sequence ID" value="GIY41178.1"/>
    <property type="molecule type" value="Genomic_DNA"/>
</dbReference>
<name>A0AAV4TB51_CAEEX</name>
<evidence type="ECO:0000313" key="3">
    <source>
        <dbReference type="Proteomes" id="UP001054945"/>
    </source>
</evidence>
<evidence type="ECO:0000313" key="2">
    <source>
        <dbReference type="EMBL" id="GIY41178.1"/>
    </source>
</evidence>
<sequence length="91" mass="10472">MAGNPSWPDAKSAAPAPFPPPTRLAPCQGREERERMPHQKEPLSGHAIQYLLLCVCSMERQLFNKVSFPSLNESSQFCRNPFYFIYLFSYF</sequence>
<dbReference type="AlphaFoldDB" id="A0AAV4TB51"/>
<reference evidence="2 3" key="1">
    <citation type="submission" date="2021-06" db="EMBL/GenBank/DDBJ databases">
        <title>Caerostris extrusa draft genome.</title>
        <authorList>
            <person name="Kono N."/>
            <person name="Arakawa K."/>
        </authorList>
    </citation>
    <scope>NUCLEOTIDE SEQUENCE [LARGE SCALE GENOMIC DNA]</scope>
</reference>
<comment type="caution">
    <text evidence="2">The sequence shown here is derived from an EMBL/GenBank/DDBJ whole genome shotgun (WGS) entry which is preliminary data.</text>
</comment>
<feature type="region of interest" description="Disordered" evidence="1">
    <location>
        <begin position="1"/>
        <end position="41"/>
    </location>
</feature>